<dbReference type="Proteomes" id="UP000556436">
    <property type="component" value="Unassembled WGS sequence"/>
</dbReference>
<sequence length="646" mass="71105">MSRTTTICVIGAGPRGLSVLERLSANAAAAEQQVVLHVVDPYLGLGGRVWRTTQPTHLLMNTVASQVTMYTDPSVNCEGPIRPGPSLYEWAKFVTLMEPVESESYPAWVRAEAAALGPDSYPSRAFYGHYLNWVLDRLLCTAPEQVSMVLHHHSAVALDEDEDGSQIVTLDNGARLLLDRVVLAQGHIEMPLSDRERSLRDHADSHGLDYFPPASPAEVDLDAIAPGRPVALRGLGLNFFDYMTLLTEGRGGTYVRENGRLSYRPSGKEPMMFAGSRRGIPYHARGENQKGAHGRHGPGAFTPETIASLRDRRRSGERIEFRKHIWPLVDREVTGVYYHALIAERLCDDEAGAFLREYTGTPLGTPADDRLLIRFGIEPGERWDWDLIARPYRDHRFTTPGRFQDWLLDYLRRDLAEARRGNVDGPLKAALDVMRDLRNEIRLVVDHAGITGESYRDELQSWYTPLNAFVSIGPPPSRIEELIALIDAGVLRMIGPGMRVVPTPGGAFAVSSADIPGSETEVTALIEARLPEVDVRTTTDRLIQGLMVRGACRPYLLPTGTDGHVEVGGLTVTRRPYRLVDAAGQAHRYRFAFGVPTETVHWATAAGIRPGVDSVILGDADAIARACLATGTPERPAVTERAQAAL</sequence>
<feature type="domain" description="FAD-dependent urate hydroxylase HpyO/Asp monooxygenase CreE-like FAD/NAD(P)-binding" evidence="1">
    <location>
        <begin position="9"/>
        <end position="187"/>
    </location>
</feature>
<proteinExistence type="predicted"/>
<comment type="caution">
    <text evidence="2">The sequence shown here is derived from an EMBL/GenBank/DDBJ whole genome shotgun (WGS) entry which is preliminary data.</text>
</comment>
<reference evidence="2 3" key="1">
    <citation type="submission" date="2020-08" db="EMBL/GenBank/DDBJ databases">
        <title>Genomic Encyclopedia of Type Strains, Phase III (KMG-III): the genomes of soil and plant-associated and newly described type strains.</title>
        <authorList>
            <person name="Whitman W."/>
        </authorList>
    </citation>
    <scope>NUCLEOTIDE SEQUENCE [LARGE SCALE GENOMIC DNA]</scope>
    <source>
        <strain evidence="2 3">CECT 3265</strain>
    </source>
</reference>
<dbReference type="InterPro" id="IPR052189">
    <property type="entry name" value="L-asp_N-monooxygenase_NS-form"/>
</dbReference>
<dbReference type="AlphaFoldDB" id="A0A7W7L772"/>
<dbReference type="EMBL" id="JACHJG010000001">
    <property type="protein sequence ID" value="MBB4884326.1"/>
    <property type="molecule type" value="Genomic_DNA"/>
</dbReference>
<dbReference type="PANTHER" id="PTHR40254">
    <property type="entry name" value="BLR0577 PROTEIN"/>
    <property type="match status" value="1"/>
</dbReference>
<dbReference type="InterPro" id="IPR036188">
    <property type="entry name" value="FAD/NAD-bd_sf"/>
</dbReference>
<evidence type="ECO:0000313" key="3">
    <source>
        <dbReference type="Proteomes" id="UP000556436"/>
    </source>
</evidence>
<evidence type="ECO:0000313" key="2">
    <source>
        <dbReference type="EMBL" id="MBB4884326.1"/>
    </source>
</evidence>
<organism evidence="2 3">
    <name type="scientific">Streptomyces netropsis</name>
    <name type="common">Streptoverticillium netropsis</name>
    <dbReference type="NCBI Taxonomy" id="55404"/>
    <lineage>
        <taxon>Bacteria</taxon>
        <taxon>Bacillati</taxon>
        <taxon>Actinomycetota</taxon>
        <taxon>Actinomycetes</taxon>
        <taxon>Kitasatosporales</taxon>
        <taxon>Streptomycetaceae</taxon>
        <taxon>Streptomyces</taxon>
    </lineage>
</organism>
<protein>
    <submittedName>
        <fullName evidence="2">Putative NAD(P)/FAD-binding protein YdhS</fullName>
    </submittedName>
</protein>
<accession>A0A7W7L772</accession>
<dbReference type="RefSeq" id="WP_229821890.1">
    <property type="nucleotide sequence ID" value="NZ_BMRW01000001.1"/>
</dbReference>
<dbReference type="SUPFAM" id="SSF51905">
    <property type="entry name" value="FAD/NAD(P)-binding domain"/>
    <property type="match status" value="1"/>
</dbReference>
<dbReference type="PANTHER" id="PTHR40254:SF1">
    <property type="entry name" value="BLR0577 PROTEIN"/>
    <property type="match status" value="1"/>
</dbReference>
<gene>
    <name evidence="2" type="ORF">FHS38_000335</name>
</gene>
<evidence type="ECO:0000259" key="1">
    <source>
        <dbReference type="Pfam" id="PF13454"/>
    </source>
</evidence>
<dbReference type="Pfam" id="PF13454">
    <property type="entry name" value="NAD_binding_9"/>
    <property type="match status" value="1"/>
</dbReference>
<dbReference type="InterPro" id="IPR038732">
    <property type="entry name" value="HpyO/CreE_NAD-binding"/>
</dbReference>
<keyword evidence="3" id="KW-1185">Reference proteome</keyword>
<name>A0A7W7L772_STRNE</name>